<reference evidence="5 6" key="1">
    <citation type="submission" date="2020-10" db="EMBL/GenBank/DDBJ databases">
        <title>Chromosome-scale genome assembly of the Allis shad, Alosa alosa.</title>
        <authorList>
            <person name="Margot Z."/>
            <person name="Christophe K."/>
            <person name="Cabau C."/>
            <person name="Louis A."/>
            <person name="Berthelot C."/>
            <person name="Parey E."/>
            <person name="Roest Crollius H."/>
            <person name="Montfort J."/>
            <person name="Robinson-Rechavi M."/>
            <person name="Bucao C."/>
            <person name="Bouchez O."/>
            <person name="Gislard M."/>
            <person name="Lluch J."/>
            <person name="Milhes M."/>
            <person name="Lampietro C."/>
            <person name="Lopez Roques C."/>
            <person name="Donnadieu C."/>
            <person name="Braasch I."/>
            <person name="Desvignes T."/>
            <person name="Postlethwait J."/>
            <person name="Bobe J."/>
            <person name="Guiguen Y."/>
        </authorList>
    </citation>
    <scope>NUCLEOTIDE SEQUENCE [LARGE SCALE GENOMIC DNA]</scope>
    <source>
        <strain evidence="5">M-15738</strain>
        <tissue evidence="5">Blood</tissue>
    </source>
</reference>
<evidence type="ECO:0000313" key="5">
    <source>
        <dbReference type="EMBL" id="KAG5286144.1"/>
    </source>
</evidence>
<dbReference type="PANTHER" id="PTHR16675:SF237">
    <property type="entry name" value="MHC CLASS I ANTIGEN TRANSCRIPT VARIANT 1-RELATED"/>
    <property type="match status" value="1"/>
</dbReference>
<comment type="caution">
    <text evidence="5">The sequence shown here is derived from an EMBL/GenBank/DDBJ whole genome shotgun (WGS) entry which is preliminary data.</text>
</comment>
<keyword evidence="2" id="KW-1133">Transmembrane helix</keyword>
<keyword evidence="1" id="KW-0325">Glycoprotein</keyword>
<feature type="domain" description="MHC class I-like antigen recognition-like" evidence="4">
    <location>
        <begin position="78"/>
        <end position="173"/>
    </location>
</feature>
<proteinExistence type="predicted"/>
<dbReference type="InterPro" id="IPR011161">
    <property type="entry name" value="MHC_I-like_Ag-recog"/>
</dbReference>
<dbReference type="GO" id="GO:0005615">
    <property type="term" value="C:extracellular space"/>
    <property type="evidence" value="ECO:0007669"/>
    <property type="project" value="TreeGrafter"/>
</dbReference>
<evidence type="ECO:0000256" key="2">
    <source>
        <dbReference type="SAM" id="Phobius"/>
    </source>
</evidence>
<keyword evidence="2" id="KW-0812">Transmembrane</keyword>
<dbReference type="InterPro" id="IPR037055">
    <property type="entry name" value="MHC_I-like_Ag-recog_sf"/>
</dbReference>
<evidence type="ECO:0000259" key="4">
    <source>
        <dbReference type="Pfam" id="PF00129"/>
    </source>
</evidence>
<feature type="chain" id="PRO_5043786881" description="MHC class I-like antigen recognition-like domain-containing protein" evidence="3">
    <location>
        <begin position="19"/>
        <end position="257"/>
    </location>
</feature>
<keyword evidence="6" id="KW-1185">Reference proteome</keyword>
<organism evidence="5 6">
    <name type="scientific">Alosa alosa</name>
    <name type="common">allis shad</name>
    <dbReference type="NCBI Taxonomy" id="278164"/>
    <lineage>
        <taxon>Eukaryota</taxon>
        <taxon>Metazoa</taxon>
        <taxon>Chordata</taxon>
        <taxon>Craniata</taxon>
        <taxon>Vertebrata</taxon>
        <taxon>Euteleostomi</taxon>
        <taxon>Actinopterygii</taxon>
        <taxon>Neopterygii</taxon>
        <taxon>Teleostei</taxon>
        <taxon>Clupei</taxon>
        <taxon>Clupeiformes</taxon>
        <taxon>Clupeoidei</taxon>
        <taxon>Clupeidae</taxon>
        <taxon>Alosa</taxon>
    </lineage>
</organism>
<evidence type="ECO:0000313" key="6">
    <source>
        <dbReference type="Proteomes" id="UP000823561"/>
    </source>
</evidence>
<dbReference type="GO" id="GO:0006955">
    <property type="term" value="P:immune response"/>
    <property type="evidence" value="ECO:0007669"/>
    <property type="project" value="TreeGrafter"/>
</dbReference>
<dbReference type="InterPro" id="IPR050208">
    <property type="entry name" value="MHC_class-I_related"/>
</dbReference>
<evidence type="ECO:0000256" key="1">
    <source>
        <dbReference type="ARBA" id="ARBA00023180"/>
    </source>
</evidence>
<evidence type="ECO:0000256" key="3">
    <source>
        <dbReference type="SAM" id="SignalP"/>
    </source>
</evidence>
<sequence>MWMLHTFYFVCLIALSEELPDKSTISFVRLEYKSVISEEQTFEEKILINGTSVTPNDNGDGRATEIYRTLLGNISSSSLRDALLIFANRFNNTENHTYQRFRECKFIGHQLIHVSEQIMHNGKEFLSLDQTTDTWTALDPQALSLKEVLDRYSERTVQDRMRFQETCAELLKELTHSDSASKVSTAVLAPLLAGLVFLGLVLLSFIMSKHSVKGSAQPAGGIVGSIVHYPAATSDIVREPTLKPSLSIKAHLLSNMP</sequence>
<dbReference type="Pfam" id="PF00129">
    <property type="entry name" value="MHC_I"/>
    <property type="match status" value="1"/>
</dbReference>
<dbReference type="EMBL" id="JADWDJ010000001">
    <property type="protein sequence ID" value="KAG5286144.1"/>
    <property type="molecule type" value="Genomic_DNA"/>
</dbReference>
<feature type="signal peptide" evidence="3">
    <location>
        <begin position="1"/>
        <end position="18"/>
    </location>
</feature>
<keyword evidence="3" id="KW-0732">Signal</keyword>
<dbReference type="SUPFAM" id="SSF54452">
    <property type="entry name" value="MHC antigen-recognition domain"/>
    <property type="match status" value="1"/>
</dbReference>
<gene>
    <name evidence="5" type="ORF">AALO_G00011400</name>
</gene>
<keyword evidence="2" id="KW-0472">Membrane</keyword>
<protein>
    <recommendedName>
        <fullName evidence="4">MHC class I-like antigen recognition-like domain-containing protein</fullName>
    </recommendedName>
</protein>
<dbReference type="Proteomes" id="UP000823561">
    <property type="component" value="Chromosome 1"/>
</dbReference>
<dbReference type="PANTHER" id="PTHR16675">
    <property type="entry name" value="MHC CLASS I-RELATED"/>
    <property type="match status" value="1"/>
</dbReference>
<feature type="transmembrane region" description="Helical" evidence="2">
    <location>
        <begin position="187"/>
        <end position="207"/>
    </location>
</feature>
<name>A0AAV6HFN0_9TELE</name>
<accession>A0AAV6HFN0</accession>
<dbReference type="Gene3D" id="3.30.500.10">
    <property type="entry name" value="MHC class I-like antigen recognition-like"/>
    <property type="match status" value="1"/>
</dbReference>
<dbReference type="AlphaFoldDB" id="A0AAV6HFN0"/>
<dbReference type="GO" id="GO:0009897">
    <property type="term" value="C:external side of plasma membrane"/>
    <property type="evidence" value="ECO:0007669"/>
    <property type="project" value="TreeGrafter"/>
</dbReference>
<dbReference type="InterPro" id="IPR011162">
    <property type="entry name" value="MHC_I/II-like_Ag-recog"/>
</dbReference>